<keyword evidence="2" id="KW-0472">Membrane</keyword>
<feature type="coiled-coil region" evidence="1">
    <location>
        <begin position="543"/>
        <end position="570"/>
    </location>
</feature>
<evidence type="ECO:0000256" key="1">
    <source>
        <dbReference type="SAM" id="Coils"/>
    </source>
</evidence>
<sequence length="697" mass="79337">MGDEAVRDMCTGTRESGKPYLHGVSPTENGRQEIERSMKIIEKLDLDLEYSSEKLVNLHILLMYLLAQENDLQAMALENNYISTDSIEKLLTFDLLSGILDAELRELDGFKDNLQAEIVDARLKISSCRHLRELSTKMQENLQDSEQSLKKSQVQILELKEQLAKFQRTVLGFMFENGQIDMGLELSENGQLSNINAKSNMKITGEQKHLLRVLDKSLARELDLEKKLAESRQSEKELEVKLHHTEQVAFHMEEAAEVIWGRFLEAENAAEVLMDISKDMVGQVQLVQFNRNGSIQREIEMKTKLQDCIEQLKEKDVALEKLERSNAEHIAQSTEVFSLREKVNLLEEMLKESQVQLVNANGCNEASQEQLSEMENVINSLKENIYIAESRAESAEAKAAQLTETNLELTEELNFHKGSATNTDQKVGLLEKQMREYEIQLQHAKSSSEASQEQQNMLYAAIWDMETLIEDLKSKVAKAESKTETAEEQCILLSETNLELNNEISFLRDRTEFLEMSLDQANNAKLESAKEINTVTKFIMDMAVQLATERERIQKRLNKLTKENKILVEKLWHSKIMDSDVDGDSKELLFSKNDQINANCTKTSVEAVTGSLDKSLQVDKSSGEEPISDGEVKSSVSQNNVDVMVLEHEAVKVVEARHSHQICVFVAIFILLISASATYFFSQNSFFNFDGKRFQWP</sequence>
<dbReference type="AlphaFoldDB" id="A0A922JLZ7"/>
<feature type="coiled-coil region" evidence="1">
    <location>
        <begin position="295"/>
        <end position="332"/>
    </location>
</feature>
<dbReference type="PANTHER" id="PTHR35705:SF2">
    <property type="entry name" value="WPP DOMAIN-INTERACTING TAIL-ANCHORED PROTEIN 2"/>
    <property type="match status" value="1"/>
</dbReference>
<dbReference type="SUPFAM" id="SSF57997">
    <property type="entry name" value="Tropomyosin"/>
    <property type="match status" value="1"/>
</dbReference>
<dbReference type="InterPro" id="IPR058610">
    <property type="entry name" value="WIT1_2_N"/>
</dbReference>
<dbReference type="OrthoDB" id="1936068at2759"/>
<organism evidence="4 5">
    <name type="scientific">Carya illinoinensis</name>
    <name type="common">Pecan</name>
    <dbReference type="NCBI Taxonomy" id="32201"/>
    <lineage>
        <taxon>Eukaryota</taxon>
        <taxon>Viridiplantae</taxon>
        <taxon>Streptophyta</taxon>
        <taxon>Embryophyta</taxon>
        <taxon>Tracheophyta</taxon>
        <taxon>Spermatophyta</taxon>
        <taxon>Magnoliopsida</taxon>
        <taxon>eudicotyledons</taxon>
        <taxon>Gunneridae</taxon>
        <taxon>Pentapetalae</taxon>
        <taxon>rosids</taxon>
        <taxon>fabids</taxon>
        <taxon>Fagales</taxon>
        <taxon>Juglandaceae</taxon>
        <taxon>Carya</taxon>
    </lineage>
</organism>
<comment type="caution">
    <text evidence="4">The sequence shown here is derived from an EMBL/GenBank/DDBJ whole genome shotgun (WGS) entry which is preliminary data.</text>
</comment>
<protein>
    <recommendedName>
        <fullName evidence="3">WIT1/2 N-terminal helical bundle domain-containing protein</fullName>
    </recommendedName>
</protein>
<dbReference type="Pfam" id="PF26581">
    <property type="entry name" value="WIT1_2_N"/>
    <property type="match status" value="1"/>
</dbReference>
<evidence type="ECO:0000259" key="3">
    <source>
        <dbReference type="Pfam" id="PF26581"/>
    </source>
</evidence>
<dbReference type="EMBL" id="CM031829">
    <property type="protein sequence ID" value="KAG6712746.1"/>
    <property type="molecule type" value="Genomic_DNA"/>
</dbReference>
<dbReference type="Proteomes" id="UP000811246">
    <property type="component" value="Chromosome 5"/>
</dbReference>
<dbReference type="PANTHER" id="PTHR35705">
    <property type="entry name" value="WPP DOMAIN-INTERACTING TAIL-ANCHORED PROTEIN 1"/>
    <property type="match status" value="1"/>
</dbReference>
<dbReference type="InterPro" id="IPR039976">
    <property type="entry name" value="WIT1/WIT2"/>
</dbReference>
<evidence type="ECO:0000313" key="5">
    <source>
        <dbReference type="Proteomes" id="UP000811246"/>
    </source>
</evidence>
<name>A0A922JLZ7_CARIL</name>
<keyword evidence="2" id="KW-1133">Transmembrane helix</keyword>
<gene>
    <name evidence="4" type="ORF">I3842_05G117200</name>
</gene>
<feature type="domain" description="WIT1/2 N-terminal helical bundle" evidence="3">
    <location>
        <begin position="35"/>
        <end position="172"/>
    </location>
</feature>
<dbReference type="EMBL" id="CM031829">
    <property type="protein sequence ID" value="KAG6712745.1"/>
    <property type="molecule type" value="Genomic_DNA"/>
</dbReference>
<evidence type="ECO:0000256" key="2">
    <source>
        <dbReference type="SAM" id="Phobius"/>
    </source>
</evidence>
<reference evidence="4" key="1">
    <citation type="submission" date="2021-01" db="EMBL/GenBank/DDBJ databases">
        <authorList>
            <person name="Lovell J.T."/>
            <person name="Bentley N."/>
            <person name="Bhattarai G."/>
            <person name="Jenkins J.W."/>
            <person name="Sreedasyam A."/>
            <person name="Alarcon Y."/>
            <person name="Bock C."/>
            <person name="Boston L."/>
            <person name="Carlson J."/>
            <person name="Cervantes K."/>
            <person name="Clermont K."/>
            <person name="Krom N."/>
            <person name="Kubenka K."/>
            <person name="Mamidi S."/>
            <person name="Mattison C."/>
            <person name="Monteros M."/>
            <person name="Pisani C."/>
            <person name="Plott C."/>
            <person name="Rajasekar S."/>
            <person name="Rhein H.S."/>
            <person name="Rohla C."/>
            <person name="Song M."/>
            <person name="Hilaire R.S."/>
            <person name="Shu S."/>
            <person name="Wells L."/>
            <person name="Wang X."/>
            <person name="Webber J."/>
            <person name="Heerema R.J."/>
            <person name="Klein P."/>
            <person name="Conner P."/>
            <person name="Grauke L."/>
            <person name="Grimwood J."/>
            <person name="Schmutz J."/>
            <person name="Randall J.J."/>
        </authorList>
    </citation>
    <scope>NUCLEOTIDE SEQUENCE</scope>
    <source>
        <tissue evidence="4">Leaf</tissue>
    </source>
</reference>
<feature type="coiled-coil region" evidence="1">
    <location>
        <begin position="142"/>
        <end position="169"/>
    </location>
</feature>
<proteinExistence type="predicted"/>
<feature type="coiled-coil region" evidence="1">
    <location>
        <begin position="364"/>
        <end position="489"/>
    </location>
</feature>
<accession>A0A922JLZ7</accession>
<keyword evidence="2" id="KW-0812">Transmembrane</keyword>
<feature type="transmembrane region" description="Helical" evidence="2">
    <location>
        <begin position="664"/>
        <end position="682"/>
    </location>
</feature>
<evidence type="ECO:0000313" key="4">
    <source>
        <dbReference type="EMBL" id="KAG6712745.1"/>
    </source>
</evidence>
<keyword evidence="1" id="KW-0175">Coiled coil</keyword>